<gene>
    <name evidence="1" type="ORF">BJ983_000313</name>
</gene>
<keyword evidence="2" id="KW-1185">Reference proteome</keyword>
<proteinExistence type="predicted"/>
<sequence length="134" mass="14530">MGEGLAVGCLVEGVTGLDPAEADEALRRALQTWPWVTRYPTVRRTPAVVGTMRSSPGRRGLKVAQWVFSRGLAVPQLRDDAWDLPAACARLEGETGVPARRWLDLARTFLAELPESTVWRAPALAADPDALPDA</sequence>
<evidence type="ECO:0000313" key="2">
    <source>
        <dbReference type="Proteomes" id="UP000535890"/>
    </source>
</evidence>
<dbReference type="EMBL" id="JACCBN010000001">
    <property type="protein sequence ID" value="NYD34211.1"/>
    <property type="molecule type" value="Genomic_DNA"/>
</dbReference>
<name>A0A7Y9DRL2_9PSEU</name>
<dbReference type="Proteomes" id="UP000535890">
    <property type="component" value="Unassembled WGS sequence"/>
</dbReference>
<dbReference type="AlphaFoldDB" id="A0A7Y9DRL2"/>
<reference evidence="1 2" key="1">
    <citation type="submission" date="2020-07" db="EMBL/GenBank/DDBJ databases">
        <title>Sequencing the genomes of 1000 actinobacteria strains.</title>
        <authorList>
            <person name="Klenk H.-P."/>
        </authorList>
    </citation>
    <scope>NUCLEOTIDE SEQUENCE [LARGE SCALE GENOMIC DNA]</scope>
    <source>
        <strain evidence="1 2">DSM 45772</strain>
    </source>
</reference>
<protein>
    <submittedName>
        <fullName evidence="1">Uncharacterized protein</fullName>
    </submittedName>
</protein>
<accession>A0A7Y9DRL2</accession>
<comment type="caution">
    <text evidence="1">The sequence shown here is derived from an EMBL/GenBank/DDBJ whole genome shotgun (WGS) entry which is preliminary data.</text>
</comment>
<evidence type="ECO:0000313" key="1">
    <source>
        <dbReference type="EMBL" id="NYD34211.1"/>
    </source>
</evidence>
<dbReference type="RefSeq" id="WP_179792182.1">
    <property type="nucleotide sequence ID" value="NZ_BAABHP010000012.1"/>
</dbReference>
<organism evidence="1 2">
    <name type="scientific">Actinomycetospora corticicola</name>
    <dbReference type="NCBI Taxonomy" id="663602"/>
    <lineage>
        <taxon>Bacteria</taxon>
        <taxon>Bacillati</taxon>
        <taxon>Actinomycetota</taxon>
        <taxon>Actinomycetes</taxon>
        <taxon>Pseudonocardiales</taxon>
        <taxon>Pseudonocardiaceae</taxon>
        <taxon>Actinomycetospora</taxon>
    </lineage>
</organism>